<dbReference type="GO" id="GO:0003700">
    <property type="term" value="F:DNA-binding transcription factor activity"/>
    <property type="evidence" value="ECO:0007669"/>
    <property type="project" value="InterPro"/>
</dbReference>
<dbReference type="InterPro" id="IPR005119">
    <property type="entry name" value="LysR_subst-bd"/>
</dbReference>
<dbReference type="InterPro" id="IPR000847">
    <property type="entry name" value="LysR_HTH_N"/>
</dbReference>
<dbReference type="PANTHER" id="PTHR30419:SF8">
    <property type="entry name" value="NITROGEN ASSIMILATION TRANSCRIPTIONAL ACTIVATOR-RELATED"/>
    <property type="match status" value="1"/>
</dbReference>
<dbReference type="SUPFAM" id="SSF53850">
    <property type="entry name" value="Periplasmic binding protein-like II"/>
    <property type="match status" value="1"/>
</dbReference>
<reference evidence="8" key="1">
    <citation type="submission" date="2016-10" db="EMBL/GenBank/DDBJ databases">
        <authorList>
            <person name="Varghese N."/>
            <person name="Submissions S."/>
        </authorList>
    </citation>
    <scope>NUCLEOTIDE SEQUENCE [LARGE SCALE GENOMIC DNA]</scope>
    <source>
        <strain evidence="8">GAS369</strain>
    </source>
</reference>
<evidence type="ECO:0000256" key="4">
    <source>
        <dbReference type="ARBA" id="ARBA00023125"/>
    </source>
</evidence>
<evidence type="ECO:0000256" key="3">
    <source>
        <dbReference type="ARBA" id="ARBA00023015"/>
    </source>
</evidence>
<dbReference type="Pfam" id="PF00126">
    <property type="entry name" value="HTH_1"/>
    <property type="match status" value="1"/>
</dbReference>
<dbReference type="PANTHER" id="PTHR30419">
    <property type="entry name" value="HTH-TYPE TRANSCRIPTIONAL REGULATOR YBHD"/>
    <property type="match status" value="1"/>
</dbReference>
<dbReference type="InterPro" id="IPR050950">
    <property type="entry name" value="HTH-type_LysR_regulators"/>
</dbReference>
<dbReference type="InterPro" id="IPR036390">
    <property type="entry name" value="WH_DNA-bd_sf"/>
</dbReference>
<proteinExistence type="inferred from homology"/>
<dbReference type="GO" id="GO:0005829">
    <property type="term" value="C:cytosol"/>
    <property type="evidence" value="ECO:0007669"/>
    <property type="project" value="TreeGrafter"/>
</dbReference>
<evidence type="ECO:0000313" key="8">
    <source>
        <dbReference type="Proteomes" id="UP000243904"/>
    </source>
</evidence>
<evidence type="ECO:0000256" key="2">
    <source>
        <dbReference type="ARBA" id="ARBA00009437"/>
    </source>
</evidence>
<keyword evidence="5" id="KW-0804">Transcription</keyword>
<feature type="domain" description="HTH lysR-type" evidence="6">
    <location>
        <begin position="1"/>
        <end position="57"/>
    </location>
</feature>
<dbReference type="SUPFAM" id="SSF46785">
    <property type="entry name" value="Winged helix' DNA-binding domain"/>
    <property type="match status" value="1"/>
</dbReference>
<comment type="function">
    <text evidence="1">NodD regulates the expression of the nodABCFE genes which encode other nodulation proteins. NodD is also a negative regulator of its own expression. Binds flavonoids as inducers.</text>
</comment>
<accession>A0A1H2BJ49</accession>
<dbReference type="InterPro" id="IPR036388">
    <property type="entry name" value="WH-like_DNA-bd_sf"/>
</dbReference>
<protein>
    <submittedName>
        <fullName evidence="7">DNA-binding transcriptional regulator, LysR family</fullName>
    </submittedName>
</protein>
<name>A0A1H2BJ49_9BRAD</name>
<keyword evidence="3" id="KW-0805">Transcription regulation</keyword>
<evidence type="ECO:0000256" key="5">
    <source>
        <dbReference type="ARBA" id="ARBA00023163"/>
    </source>
</evidence>
<dbReference type="EMBL" id="LT629750">
    <property type="protein sequence ID" value="SDT58107.1"/>
    <property type="molecule type" value="Genomic_DNA"/>
</dbReference>
<keyword evidence="8" id="KW-1185">Reference proteome</keyword>
<keyword evidence="4 7" id="KW-0238">DNA-binding</keyword>
<comment type="similarity">
    <text evidence="2">Belongs to the LysR transcriptional regulatory family.</text>
</comment>
<evidence type="ECO:0000256" key="1">
    <source>
        <dbReference type="ARBA" id="ARBA00003502"/>
    </source>
</evidence>
<evidence type="ECO:0000259" key="6">
    <source>
        <dbReference type="PROSITE" id="PS50931"/>
    </source>
</evidence>
<gene>
    <name evidence="7" type="ORF">SAMN05444158_7222</name>
</gene>
<dbReference type="GO" id="GO:0003677">
    <property type="term" value="F:DNA binding"/>
    <property type="evidence" value="ECO:0007669"/>
    <property type="project" value="UniProtKB-KW"/>
</dbReference>
<dbReference type="PROSITE" id="PS50931">
    <property type="entry name" value="HTH_LYSR"/>
    <property type="match status" value="1"/>
</dbReference>
<dbReference type="AlphaFoldDB" id="A0A1H2BJ49"/>
<sequence>MFNPLKYFVEVARSGSIRGASERLHVAASAISRHIQISEEDAGTPLFERHARGMGLTAAGEIYLRYAQSVLAEGDNTQLEIDALKGIKRGHIRICSIEGIIAGPLFDVLLGFRRKFPEITYSVRSMGTHTVMQAVRDGEADIGIAFQSLPVAGVRIALRIPDPLNLICTRRHPLAKSRVLTLREIAKYPLALPERTFGIRQVMDAACHVDQLRVNIALETNSIEAMRAFARAGSGVTILPSLAAKSDIEAKRVVAIPVSDPMLSASSVDICTREGRVLPGVVSEFLDTIHAGFKVASQGSRR</sequence>
<evidence type="ECO:0000313" key="7">
    <source>
        <dbReference type="EMBL" id="SDT58107.1"/>
    </source>
</evidence>
<organism evidence="7 8">
    <name type="scientific">Bradyrhizobium canariense</name>
    <dbReference type="NCBI Taxonomy" id="255045"/>
    <lineage>
        <taxon>Bacteria</taxon>
        <taxon>Pseudomonadati</taxon>
        <taxon>Pseudomonadota</taxon>
        <taxon>Alphaproteobacteria</taxon>
        <taxon>Hyphomicrobiales</taxon>
        <taxon>Nitrobacteraceae</taxon>
        <taxon>Bradyrhizobium</taxon>
    </lineage>
</organism>
<dbReference type="RefSeq" id="WP_100383211.1">
    <property type="nucleotide sequence ID" value="NZ_LT629750.1"/>
</dbReference>
<dbReference type="Gene3D" id="1.10.10.10">
    <property type="entry name" value="Winged helix-like DNA-binding domain superfamily/Winged helix DNA-binding domain"/>
    <property type="match status" value="1"/>
</dbReference>
<dbReference type="Proteomes" id="UP000243904">
    <property type="component" value="Chromosome I"/>
</dbReference>
<dbReference type="Pfam" id="PF03466">
    <property type="entry name" value="LysR_substrate"/>
    <property type="match status" value="1"/>
</dbReference>
<dbReference type="FunFam" id="1.10.10.10:FF:000001">
    <property type="entry name" value="LysR family transcriptional regulator"/>
    <property type="match status" value="1"/>
</dbReference>
<dbReference type="Gene3D" id="3.40.190.290">
    <property type="match status" value="1"/>
</dbReference>